<sequence>MAIQDDWSIDYTDRKITYTNGFVGGIPNTKYTVNQWFSWLMDTFDEPGQMDDLIPILAQTPTQYTLQDGWFIDDESIKALFGGSLQTAGWTYAASTGITQLFWTTGSSDPPVAGDIGKNLIVGATTKKGTIVAVDTTRRICWVRNTDVTQFVAGDNVVEDGGATVNFVIEADSGAQQGVRSGESVWANLFSVGVIQSDTELYIAQENEWQGGGTTPVLTKIASWWDSDVDFTASPNGVTAGHIDVLVKVRDAGVWIDDLNLTSQGRLFMYARKGGAVYWHAELNAAVGNFTVAVASTGADGNQDGFARMSTGVWTGTFTVGEVITGSTAGKAIITAAVVDTSIDYVLLDKDQTEFGDVDTITGEDSGATATRITGGPVAINGAVAGGITVTVGHNGTFDVDEDGTVEDYAIVVNCNSLSLQTVYQRLMFLIWRGETGNILPEPGAGFEDGEFYRGMGDAY</sequence>
<dbReference type="EMBL" id="LAZR01019339">
    <property type="protein sequence ID" value="KKL92906.1"/>
    <property type="molecule type" value="Genomic_DNA"/>
</dbReference>
<organism evidence="1">
    <name type="scientific">marine sediment metagenome</name>
    <dbReference type="NCBI Taxonomy" id="412755"/>
    <lineage>
        <taxon>unclassified sequences</taxon>
        <taxon>metagenomes</taxon>
        <taxon>ecological metagenomes</taxon>
    </lineage>
</organism>
<dbReference type="AlphaFoldDB" id="A0A0F9GQR1"/>
<reference evidence="1" key="1">
    <citation type="journal article" date="2015" name="Nature">
        <title>Complex archaea that bridge the gap between prokaryotes and eukaryotes.</title>
        <authorList>
            <person name="Spang A."/>
            <person name="Saw J.H."/>
            <person name="Jorgensen S.L."/>
            <person name="Zaremba-Niedzwiedzka K."/>
            <person name="Martijn J."/>
            <person name="Lind A.E."/>
            <person name="van Eijk R."/>
            <person name="Schleper C."/>
            <person name="Guy L."/>
            <person name="Ettema T.J."/>
        </authorList>
    </citation>
    <scope>NUCLEOTIDE SEQUENCE</scope>
</reference>
<name>A0A0F9GQR1_9ZZZZ</name>
<evidence type="ECO:0000313" key="1">
    <source>
        <dbReference type="EMBL" id="KKL92906.1"/>
    </source>
</evidence>
<feature type="non-terminal residue" evidence="1">
    <location>
        <position position="460"/>
    </location>
</feature>
<protein>
    <submittedName>
        <fullName evidence="1">Uncharacterized protein</fullName>
    </submittedName>
</protein>
<accession>A0A0F9GQR1</accession>
<comment type="caution">
    <text evidence="1">The sequence shown here is derived from an EMBL/GenBank/DDBJ whole genome shotgun (WGS) entry which is preliminary data.</text>
</comment>
<proteinExistence type="predicted"/>
<gene>
    <name evidence="1" type="ORF">LCGC14_1880000</name>
</gene>